<organism evidence="1">
    <name type="scientific">Siphoviridae sp. ctMgg26</name>
    <dbReference type="NCBI Taxonomy" id="2825462"/>
    <lineage>
        <taxon>Viruses</taxon>
        <taxon>Duplodnaviria</taxon>
        <taxon>Heunggongvirae</taxon>
        <taxon>Uroviricota</taxon>
        <taxon>Caudoviricetes</taxon>
    </lineage>
</organism>
<reference evidence="1" key="1">
    <citation type="journal article" date="2021" name="Proc. Natl. Acad. Sci. U.S.A.">
        <title>A Catalog of Tens of Thousands of Viruses from Human Metagenomes Reveals Hidden Associations with Chronic Diseases.</title>
        <authorList>
            <person name="Tisza M.J."/>
            <person name="Buck C.B."/>
        </authorList>
    </citation>
    <scope>NUCLEOTIDE SEQUENCE</scope>
    <source>
        <strain evidence="1">CtMgg26</strain>
    </source>
</reference>
<dbReference type="GO" id="GO:0008270">
    <property type="term" value="F:zinc ion binding"/>
    <property type="evidence" value="ECO:0007669"/>
    <property type="project" value="UniProtKB-KW"/>
</dbReference>
<keyword evidence="1" id="KW-0862">Zinc</keyword>
<proteinExistence type="predicted"/>
<name>A0A8S5PYZ7_9CAUD</name>
<keyword evidence="1" id="KW-0479">Metal-binding</keyword>
<accession>A0A8S5PYZ7</accession>
<dbReference type="EMBL" id="BK015546">
    <property type="protein sequence ID" value="DAE12271.1"/>
    <property type="molecule type" value="Genomic_DNA"/>
</dbReference>
<evidence type="ECO:0000313" key="1">
    <source>
        <dbReference type="EMBL" id="DAE12271.1"/>
    </source>
</evidence>
<keyword evidence="1" id="KW-0863">Zinc-finger</keyword>
<sequence>MAEYIEMEKLWDELQHTPFYDNRDRDAMEDMALSISKEDVSPVVHGKWILRGKWLQCSQCDEKALLKETGETGGFHEYE</sequence>
<protein>
    <submittedName>
        <fullName evidence="1">Zinc-finger double domain protein</fullName>
    </submittedName>
</protein>